<protein>
    <submittedName>
        <fullName evidence="2">Unnamed protein product</fullName>
    </submittedName>
</protein>
<evidence type="ECO:0000313" key="2">
    <source>
        <dbReference type="EMBL" id="GMF21985.1"/>
    </source>
</evidence>
<keyword evidence="3" id="KW-1185">Reference proteome</keyword>
<dbReference type="Proteomes" id="UP001165121">
    <property type="component" value="Unassembled WGS sequence"/>
</dbReference>
<feature type="transmembrane region" description="Helical" evidence="1">
    <location>
        <begin position="116"/>
        <end position="134"/>
    </location>
</feature>
<feature type="transmembrane region" description="Helical" evidence="1">
    <location>
        <begin position="323"/>
        <end position="344"/>
    </location>
</feature>
<dbReference type="EMBL" id="BSXT01000242">
    <property type="protein sequence ID" value="GMF21985.1"/>
    <property type="molecule type" value="Genomic_DNA"/>
</dbReference>
<proteinExistence type="predicted"/>
<dbReference type="AlphaFoldDB" id="A0A9W6WYK7"/>
<reference evidence="2" key="1">
    <citation type="submission" date="2023-04" db="EMBL/GenBank/DDBJ databases">
        <title>Phytophthora fragariaefolia NBRC 109709.</title>
        <authorList>
            <person name="Ichikawa N."/>
            <person name="Sato H."/>
            <person name="Tonouchi N."/>
        </authorList>
    </citation>
    <scope>NUCLEOTIDE SEQUENCE</scope>
    <source>
        <strain evidence="2">NBRC 109709</strain>
    </source>
</reference>
<keyword evidence="1" id="KW-0472">Membrane</keyword>
<keyword evidence="1" id="KW-0812">Transmembrane</keyword>
<feature type="transmembrane region" description="Helical" evidence="1">
    <location>
        <begin position="364"/>
        <end position="383"/>
    </location>
</feature>
<dbReference type="OrthoDB" id="120491at2759"/>
<evidence type="ECO:0000313" key="3">
    <source>
        <dbReference type="Proteomes" id="UP001165121"/>
    </source>
</evidence>
<feature type="transmembrane region" description="Helical" evidence="1">
    <location>
        <begin position="166"/>
        <end position="185"/>
    </location>
</feature>
<feature type="transmembrane region" description="Helical" evidence="1">
    <location>
        <begin position="205"/>
        <end position="226"/>
    </location>
</feature>
<feature type="transmembrane region" description="Helical" evidence="1">
    <location>
        <begin position="453"/>
        <end position="476"/>
    </location>
</feature>
<name>A0A9W6WYK7_9STRA</name>
<feature type="transmembrane region" description="Helical" evidence="1">
    <location>
        <begin position="502"/>
        <end position="521"/>
    </location>
</feature>
<sequence length="577" mass="64056">MKVSAVAECSTSQEPAYVLVPISSLPTIDLSKSVGAELLPQRLDAFIFYSVERFNKALMLASVVSLCMNIAVVVVTESTGQCLSLISLVLGLSIIIGGICTLRFDIVRLALRTFEFWSFFVILSLTSIMYAAFVGDLRIPRILLDWCACLEAVFLDAQVHNLRNHVIGIVVAIAPVSVMLIWSMLGRIYGGTSFTILTYENHNGHFNLSTLDIMGNGLVTLILLFIKIGYRKRQVLRSDFSGTRVDCAILRVGLKMELIPTQSGRRQSRIYSSMKSCQAVGAGPLSVRPRIIQKVTSVDINTVFVSNYVIFPIKSTAHVQISVTVLILIYAVGITGLLLSLMVIVSEWSPAAAITSSTPQVQTYSWISLACTIAFVTPFAALYHRELLRMLIFSFDFAFYSFQITSSNVCVASLYRWNSSHNIAMVVWWIWAHWALTIEALTPVMRKKLCLRLFYAGPVIALVLIIHVTIVSGIFFMQNVNLPDVIIWEGTVWRHYVKVSVLPYYFSRVVTLLLWCLRLVWRLSKASDGDMALIRAAASYESCFVNVEPPHALQSLAPSSSRLVSVAPYNPPAGPAL</sequence>
<organism evidence="2 3">
    <name type="scientific">Phytophthora fragariaefolia</name>
    <dbReference type="NCBI Taxonomy" id="1490495"/>
    <lineage>
        <taxon>Eukaryota</taxon>
        <taxon>Sar</taxon>
        <taxon>Stramenopiles</taxon>
        <taxon>Oomycota</taxon>
        <taxon>Peronosporomycetes</taxon>
        <taxon>Peronosporales</taxon>
        <taxon>Peronosporaceae</taxon>
        <taxon>Phytophthora</taxon>
    </lineage>
</organism>
<comment type="caution">
    <text evidence="2">The sequence shown here is derived from an EMBL/GenBank/DDBJ whole genome shotgun (WGS) entry which is preliminary data.</text>
</comment>
<gene>
    <name evidence="2" type="ORF">Pfra01_000310300</name>
</gene>
<keyword evidence="1" id="KW-1133">Transmembrane helix</keyword>
<evidence type="ECO:0000256" key="1">
    <source>
        <dbReference type="SAM" id="Phobius"/>
    </source>
</evidence>
<feature type="transmembrane region" description="Helical" evidence="1">
    <location>
        <begin position="57"/>
        <end position="75"/>
    </location>
</feature>
<accession>A0A9W6WYK7</accession>
<feature type="transmembrane region" description="Helical" evidence="1">
    <location>
        <begin position="82"/>
        <end position="104"/>
    </location>
</feature>